<dbReference type="PANTHER" id="PTHR12442">
    <property type="entry name" value="DYNEIN INTERMEDIATE CHAIN"/>
    <property type="match status" value="1"/>
</dbReference>
<evidence type="ECO:0000256" key="7">
    <source>
        <dbReference type="ARBA" id="ARBA00023212"/>
    </source>
</evidence>
<dbReference type="Pfam" id="PF00400">
    <property type="entry name" value="WD40"/>
    <property type="match status" value="1"/>
</dbReference>
<evidence type="ECO:0000256" key="1">
    <source>
        <dbReference type="ARBA" id="ARBA00004611"/>
    </source>
</evidence>
<accession>A0ABP1P2W5</accession>
<proteinExistence type="predicted"/>
<evidence type="ECO:0000256" key="6">
    <source>
        <dbReference type="ARBA" id="ARBA00023069"/>
    </source>
</evidence>
<keyword evidence="8" id="KW-0966">Cell projection</keyword>
<organism evidence="13 14">
    <name type="scientific">Xylocopa violacea</name>
    <name type="common">Violet carpenter bee</name>
    <name type="synonym">Apis violacea</name>
    <dbReference type="NCBI Taxonomy" id="135666"/>
    <lineage>
        <taxon>Eukaryota</taxon>
        <taxon>Metazoa</taxon>
        <taxon>Ecdysozoa</taxon>
        <taxon>Arthropoda</taxon>
        <taxon>Hexapoda</taxon>
        <taxon>Insecta</taxon>
        <taxon>Pterygota</taxon>
        <taxon>Neoptera</taxon>
        <taxon>Endopterygota</taxon>
        <taxon>Hymenoptera</taxon>
        <taxon>Apocrita</taxon>
        <taxon>Aculeata</taxon>
        <taxon>Apoidea</taxon>
        <taxon>Anthophila</taxon>
        <taxon>Apidae</taxon>
        <taxon>Xylocopa</taxon>
        <taxon>Xylocopa</taxon>
    </lineage>
</organism>
<dbReference type="InterPro" id="IPR015943">
    <property type="entry name" value="WD40/YVTN_repeat-like_dom_sf"/>
</dbReference>
<evidence type="ECO:0000313" key="14">
    <source>
        <dbReference type="Proteomes" id="UP001642520"/>
    </source>
</evidence>
<keyword evidence="3 12" id="KW-0853">WD repeat</keyword>
<keyword evidence="14" id="KW-1185">Reference proteome</keyword>
<dbReference type="PROSITE" id="PS50082">
    <property type="entry name" value="WD_REPEATS_2"/>
    <property type="match status" value="1"/>
</dbReference>
<dbReference type="InterPro" id="IPR050687">
    <property type="entry name" value="Dynein_IC"/>
</dbReference>
<keyword evidence="4" id="KW-0677">Repeat</keyword>
<keyword evidence="6" id="KW-0969">Cilium</keyword>
<evidence type="ECO:0000256" key="4">
    <source>
        <dbReference type="ARBA" id="ARBA00022737"/>
    </source>
</evidence>
<sequence>MKTDEIEPLRGQSSKFESPASSTFKLNFERKTRKIAGKNLASAILQQRQTLRIISDDVDVTPKLLTHPTYSSIDEKQITAFETIGISQTGSVGQLSVTSGFSSIKRSSSVVVRTSSLPVTSDDALFESLLSTQEDSIIGLFDDDKAPSQFYLPSIDPNIFPTRPETVTITLKETETFFIFEMQPRTGDLRTPEGVAVKEQNERYEYKTIGPGSNRKLLEAETQTMQVLTRTRGTYLGRTKRKNTGVLVNNWVMHDTYAAPELMTEKNGLLIVRRKESIEEMLQAEILRSRLPKSETHKQKTLEEEQIYIFQHINFRNAMRIMERIISNNIFIHAQKRFTGLIKQDPCSLDLEFTYSLDILWTYECEETFGRPVSSFRCNYVNRSILAVGYAARANSEIKNGIVLLWSAKNPASPARWYNFDSPVANLDWSRDKPNLLAIGFYDGDIQVIDVSSIAINVVRRSQKVTSCSPQWQVQWWIGDEQYEYQEQIYTCNQDGYVFCYRYVEDFTSSIIMRIFRIEGTLAGVDRTVQCNLYDIFINRSPGALVLRNHPTLSTIYYIGSDEGCLYKCSTNYLYQHIDSFLAHDGPIYSMMFSPFCSKIFLTCGADWCIRIWVEGLTEPLITLSTVMACVRYAAWSPIHSTIIVSIVNNEICIWDIRRKTHKPASVTVSPKHARFVMADFTADGNQLVVADVEGAVYVYNLEGMPFPPYNKEQVLVESIERALVTKPILLKNLKKLGPPFSR</sequence>
<dbReference type="SUPFAM" id="SSF50978">
    <property type="entry name" value="WD40 repeat-like"/>
    <property type="match status" value="1"/>
</dbReference>
<keyword evidence="2" id="KW-0963">Cytoplasm</keyword>
<evidence type="ECO:0000256" key="2">
    <source>
        <dbReference type="ARBA" id="ARBA00022490"/>
    </source>
</evidence>
<dbReference type="Gene3D" id="2.130.10.10">
    <property type="entry name" value="YVTN repeat-like/Quinoprotein amine dehydrogenase"/>
    <property type="match status" value="1"/>
</dbReference>
<dbReference type="EMBL" id="CAXAJV020001296">
    <property type="protein sequence ID" value="CAL7947636.1"/>
    <property type="molecule type" value="Genomic_DNA"/>
</dbReference>
<reference evidence="13 14" key="1">
    <citation type="submission" date="2024-08" db="EMBL/GenBank/DDBJ databases">
        <authorList>
            <person name="Will J Nash"/>
            <person name="Angela Man"/>
            <person name="Seanna McTaggart"/>
            <person name="Kendall Baker"/>
            <person name="Tom Barker"/>
            <person name="Leah Catchpole"/>
            <person name="Alex Durrant"/>
            <person name="Karim Gharbi"/>
            <person name="Naomi Irish"/>
            <person name="Gemy Kaithakottil"/>
            <person name="Debby Ku"/>
            <person name="Aaliyah Providence"/>
            <person name="Felix Shaw"/>
            <person name="David Swarbreck"/>
            <person name="Chris Watkins"/>
            <person name="Ann M. McCartney"/>
            <person name="Giulio Formenti"/>
            <person name="Alice Mouton"/>
            <person name="Noel Vella"/>
            <person name="Bjorn M von Reumont"/>
            <person name="Adriana Vella"/>
            <person name="Wilfried Haerty"/>
        </authorList>
    </citation>
    <scope>NUCLEOTIDE SEQUENCE [LARGE SCALE GENOMIC DNA]</scope>
</reference>
<dbReference type="InterPro" id="IPR036322">
    <property type="entry name" value="WD40_repeat_dom_sf"/>
</dbReference>
<evidence type="ECO:0000256" key="12">
    <source>
        <dbReference type="PROSITE-ProRule" id="PRU00221"/>
    </source>
</evidence>
<evidence type="ECO:0000256" key="3">
    <source>
        <dbReference type="ARBA" id="ARBA00022574"/>
    </source>
</evidence>
<comment type="caution">
    <text evidence="13">The sequence shown here is derived from an EMBL/GenBank/DDBJ whole genome shotgun (WGS) entry which is preliminary data.</text>
</comment>
<keyword evidence="5" id="KW-0282">Flagellum</keyword>
<evidence type="ECO:0000256" key="9">
    <source>
        <dbReference type="ARBA" id="ARBA00024190"/>
    </source>
</evidence>
<keyword evidence="7" id="KW-0206">Cytoskeleton</keyword>
<feature type="repeat" description="WD" evidence="12">
    <location>
        <begin position="581"/>
        <end position="613"/>
    </location>
</feature>
<comment type="subcellular location">
    <subcellularLocation>
        <location evidence="1">Cytoplasm</location>
        <location evidence="1">Cytoskeleton</location>
        <location evidence="1">Flagellum axoneme</location>
    </subcellularLocation>
    <subcellularLocation>
        <location evidence="9">Dynein axonemal particle</location>
    </subcellularLocation>
</comment>
<evidence type="ECO:0000256" key="11">
    <source>
        <dbReference type="ARBA" id="ARBA00041557"/>
    </source>
</evidence>
<dbReference type="PANTHER" id="PTHR12442:SF12">
    <property type="entry name" value="DYNEIN AXONEMAL INTERMEDIATE CHAIN 4"/>
    <property type="match status" value="1"/>
</dbReference>
<dbReference type="InterPro" id="IPR001680">
    <property type="entry name" value="WD40_rpt"/>
</dbReference>
<protein>
    <recommendedName>
        <fullName evidence="10">Dynein axonemal intermediate chain 4</fullName>
    </recommendedName>
    <alternativeName>
        <fullName evidence="11">WD repeat-containing protein 78</fullName>
    </alternativeName>
</protein>
<dbReference type="Proteomes" id="UP001642520">
    <property type="component" value="Unassembled WGS sequence"/>
</dbReference>
<evidence type="ECO:0000256" key="5">
    <source>
        <dbReference type="ARBA" id="ARBA00022846"/>
    </source>
</evidence>
<evidence type="ECO:0000256" key="8">
    <source>
        <dbReference type="ARBA" id="ARBA00023273"/>
    </source>
</evidence>
<evidence type="ECO:0000313" key="13">
    <source>
        <dbReference type="EMBL" id="CAL7947636.1"/>
    </source>
</evidence>
<evidence type="ECO:0000256" key="10">
    <source>
        <dbReference type="ARBA" id="ARBA00040002"/>
    </source>
</evidence>
<dbReference type="SMART" id="SM00320">
    <property type="entry name" value="WD40"/>
    <property type="match status" value="4"/>
</dbReference>
<gene>
    <name evidence="13" type="ORF">XYLVIOL_LOCUS8435</name>
</gene>
<name>A0ABP1P2W5_XYLVO</name>